<name>B9Y5I0_9FIRM</name>
<dbReference type="InterPro" id="IPR013216">
    <property type="entry name" value="Methyltransf_11"/>
</dbReference>
<evidence type="ECO:0000313" key="3">
    <source>
        <dbReference type="Proteomes" id="UP000005950"/>
    </source>
</evidence>
<feature type="domain" description="Methyltransferase type 11" evidence="1">
    <location>
        <begin position="23"/>
        <end position="112"/>
    </location>
</feature>
<accession>B9Y5I0</accession>
<dbReference type="GO" id="GO:0032259">
    <property type="term" value="P:methylation"/>
    <property type="evidence" value="ECO:0007669"/>
    <property type="project" value="UniProtKB-KW"/>
</dbReference>
<dbReference type="EMBL" id="ACCF01000059">
    <property type="protein sequence ID" value="EEF68776.1"/>
    <property type="molecule type" value="Genomic_DNA"/>
</dbReference>
<evidence type="ECO:0000259" key="1">
    <source>
        <dbReference type="Pfam" id="PF08241"/>
    </source>
</evidence>
<dbReference type="GO" id="GO:0008757">
    <property type="term" value="F:S-adenosylmethionine-dependent methyltransferase activity"/>
    <property type="evidence" value="ECO:0007669"/>
    <property type="project" value="InterPro"/>
</dbReference>
<dbReference type="RefSeq" id="WP_006058271.1">
    <property type="nucleotide sequence ID" value="NZ_GG657553.1"/>
</dbReference>
<dbReference type="SUPFAM" id="SSF53335">
    <property type="entry name" value="S-adenosyl-L-methionine-dependent methyltransferases"/>
    <property type="match status" value="1"/>
</dbReference>
<dbReference type="eggNOG" id="COG2226">
    <property type="taxonomic scope" value="Bacteria"/>
</dbReference>
<dbReference type="AlphaFoldDB" id="B9Y5I0"/>
<dbReference type="Proteomes" id="UP000005950">
    <property type="component" value="Unassembled WGS sequence"/>
</dbReference>
<reference evidence="2 3" key="1">
    <citation type="submission" date="2008-12" db="EMBL/GenBank/DDBJ databases">
        <authorList>
            <person name="Fulton L."/>
            <person name="Clifton S."/>
            <person name="Fulton B."/>
            <person name="Xu J."/>
            <person name="Minx P."/>
            <person name="Pepin K.H."/>
            <person name="Johnson M."/>
            <person name="Bhonagiri V."/>
            <person name="Nash W.E."/>
            <person name="Mardis E.R."/>
            <person name="Wilson R.K."/>
        </authorList>
    </citation>
    <scope>NUCLEOTIDE SEQUENCE [LARGE SCALE GENOMIC DNA]</scope>
    <source>
        <strain evidence="2 3">DSM 12042</strain>
    </source>
</reference>
<dbReference type="HOGENOM" id="CLU_1313665_0_0_9"/>
<sequence>MRAIQAAVLNEIRNSQTLPQTILDVGFGDGVFSHAVSAAFPNSDVTAIDTIIPPTLSAGGITWIKGSVEQLPFVSESFDLVIVVLSMHHWKNKEKGIREITRVLKKGGRLIVGDPLLEDWMGNRILGGFMQALDGGVFTDEKRIREAWTQAGLKNIEIRLVPHTMKTLYLITAIK</sequence>
<dbReference type="Gene3D" id="3.40.50.150">
    <property type="entry name" value="Vaccinia Virus protein VP39"/>
    <property type="match status" value="1"/>
</dbReference>
<dbReference type="Pfam" id="PF08241">
    <property type="entry name" value="Methyltransf_11"/>
    <property type="match status" value="1"/>
</dbReference>
<dbReference type="STRING" id="545696.HOLDEFILI_01062"/>
<protein>
    <submittedName>
        <fullName evidence="2">Methyltransferase domain protein</fullName>
    </submittedName>
</protein>
<dbReference type="CDD" id="cd02440">
    <property type="entry name" value="AdoMet_MTases"/>
    <property type="match status" value="1"/>
</dbReference>
<dbReference type="OrthoDB" id="9772751at2"/>
<keyword evidence="2" id="KW-0489">Methyltransferase</keyword>
<gene>
    <name evidence="2" type="ORF">HOLDEFILI_01062</name>
</gene>
<proteinExistence type="predicted"/>
<evidence type="ECO:0000313" key="2">
    <source>
        <dbReference type="EMBL" id="EEF68776.1"/>
    </source>
</evidence>
<organism evidence="2 3">
    <name type="scientific">Holdemania filiformis DSM 12042</name>
    <dbReference type="NCBI Taxonomy" id="545696"/>
    <lineage>
        <taxon>Bacteria</taxon>
        <taxon>Bacillati</taxon>
        <taxon>Bacillota</taxon>
        <taxon>Erysipelotrichia</taxon>
        <taxon>Erysipelotrichales</taxon>
        <taxon>Erysipelotrichaceae</taxon>
        <taxon>Holdemania</taxon>
    </lineage>
</organism>
<reference evidence="2 3" key="2">
    <citation type="submission" date="2009-02" db="EMBL/GenBank/DDBJ databases">
        <title>Draft genome sequence of Holdemania filiformis DSM 12042.</title>
        <authorList>
            <person name="Sudarsanam P."/>
            <person name="Ley R."/>
            <person name="Guruge J."/>
            <person name="Turnbaugh P.J."/>
            <person name="Mahowald M."/>
            <person name="Liep D."/>
            <person name="Gordon J."/>
        </authorList>
    </citation>
    <scope>NUCLEOTIDE SEQUENCE [LARGE SCALE GENOMIC DNA]</scope>
    <source>
        <strain evidence="2 3">DSM 12042</strain>
    </source>
</reference>
<comment type="caution">
    <text evidence="2">The sequence shown here is derived from an EMBL/GenBank/DDBJ whole genome shotgun (WGS) entry which is preliminary data.</text>
</comment>
<dbReference type="PANTHER" id="PTHR43591">
    <property type="entry name" value="METHYLTRANSFERASE"/>
    <property type="match status" value="1"/>
</dbReference>
<keyword evidence="2" id="KW-0808">Transferase</keyword>
<dbReference type="InterPro" id="IPR029063">
    <property type="entry name" value="SAM-dependent_MTases_sf"/>
</dbReference>